<comment type="caution">
    <text evidence="2">The sequence shown here is derived from an EMBL/GenBank/DDBJ whole genome shotgun (WGS) entry which is preliminary data.</text>
</comment>
<keyword evidence="3" id="KW-1185">Reference proteome</keyword>
<feature type="compositionally biased region" description="Acidic residues" evidence="1">
    <location>
        <begin position="180"/>
        <end position="189"/>
    </location>
</feature>
<dbReference type="Gene3D" id="3.40.190.10">
    <property type="entry name" value="Periplasmic binding protein-like II"/>
    <property type="match status" value="2"/>
</dbReference>
<dbReference type="EMBL" id="JAXCGZ010023337">
    <property type="protein sequence ID" value="KAK7013345.1"/>
    <property type="molecule type" value="Genomic_DNA"/>
</dbReference>
<evidence type="ECO:0000313" key="3">
    <source>
        <dbReference type="Proteomes" id="UP001381693"/>
    </source>
</evidence>
<protein>
    <submittedName>
        <fullName evidence="2">Uncharacterized protein</fullName>
    </submittedName>
</protein>
<name>A0AAN8WBH7_HALRR</name>
<gene>
    <name evidence="2" type="ORF">SK128_007816</name>
</gene>
<evidence type="ECO:0000313" key="2">
    <source>
        <dbReference type="EMBL" id="KAK7013345.1"/>
    </source>
</evidence>
<organism evidence="2 3">
    <name type="scientific">Halocaridina rubra</name>
    <name type="common">Hawaiian red shrimp</name>
    <dbReference type="NCBI Taxonomy" id="373956"/>
    <lineage>
        <taxon>Eukaryota</taxon>
        <taxon>Metazoa</taxon>
        <taxon>Ecdysozoa</taxon>
        <taxon>Arthropoda</taxon>
        <taxon>Crustacea</taxon>
        <taxon>Multicrustacea</taxon>
        <taxon>Malacostraca</taxon>
        <taxon>Eumalacostraca</taxon>
        <taxon>Eucarida</taxon>
        <taxon>Decapoda</taxon>
        <taxon>Pleocyemata</taxon>
        <taxon>Caridea</taxon>
        <taxon>Atyoidea</taxon>
        <taxon>Atyidae</taxon>
        <taxon>Halocaridina</taxon>
    </lineage>
</organism>
<dbReference type="SUPFAM" id="SSF53850">
    <property type="entry name" value="Periplasmic binding protein-like II"/>
    <property type="match status" value="1"/>
</dbReference>
<dbReference type="Proteomes" id="UP001381693">
    <property type="component" value="Unassembled WGS sequence"/>
</dbReference>
<dbReference type="AlphaFoldDB" id="A0AAN8WBH7"/>
<evidence type="ECO:0000256" key="1">
    <source>
        <dbReference type="SAM" id="MobiDB-lite"/>
    </source>
</evidence>
<accession>A0AAN8WBH7</accession>
<feature type="region of interest" description="Disordered" evidence="1">
    <location>
        <begin position="171"/>
        <end position="201"/>
    </location>
</feature>
<sequence length="201" mass="23776">MLVTITYRSSLIAHLTVPGKPPELNSLQELVEENRKVRWTWGYEPTYGSGWEWLKINENSVVKEVFQSIQVLEIDEQVRRVLRGRHAFITWKYYIKNIIASKYTDQTGYTPIYTGKQEFFNYGGYGWGYRKGAPFRKRFDVMKLRLIESGAIHFWLNELIETSAAKSRIEKRLKKQEQEQQPDDDEEENSIVKVDLVLDYE</sequence>
<reference evidence="2 3" key="1">
    <citation type="submission" date="2023-11" db="EMBL/GenBank/DDBJ databases">
        <title>Halocaridina rubra genome assembly.</title>
        <authorList>
            <person name="Smith C."/>
        </authorList>
    </citation>
    <scope>NUCLEOTIDE SEQUENCE [LARGE SCALE GENOMIC DNA]</scope>
    <source>
        <strain evidence="2">EP-1</strain>
        <tissue evidence="2">Whole</tissue>
    </source>
</reference>
<proteinExistence type="predicted"/>